<gene>
    <name evidence="1" type="ORF">SAMN04487949_1980</name>
</gene>
<dbReference type="STRING" id="660521.SAMN04487949_1980"/>
<dbReference type="OrthoDB" id="291513at2157"/>
<dbReference type="RefSeq" id="WP_089697203.1">
    <property type="nucleotide sequence ID" value="NZ_FNHL01000002.1"/>
</dbReference>
<dbReference type="Gene3D" id="2.60.40.680">
    <property type="match status" value="1"/>
</dbReference>
<dbReference type="Gene3D" id="2.60.40.10">
    <property type="entry name" value="Immunoglobulins"/>
    <property type="match status" value="1"/>
</dbReference>
<sequence>MTNKIQQRLRQTTAALVALALVLSVLGPVGVVVAAPGVTVSHAQNSVTAAPGDEVQITVEFTQTEANAPAMVPSLPDGWTITATTAANGWDYVAAQTTFLGGITLSDMDGVTGTYTHTYTVLVPSDAAPGDYTVTSEGSVIEPATSNRLTSTDSTTITVEEPVVNPANFQVSNLNPTDVTVTQGDVIDVSATVENTGDEAGTQSVSFQVDGTALTSQDVTLAAGASQTVTFEDIDTSTLAPGDYTHGVYTSDDSQTATLSVDPAPAVKSTDVSLSPTDAEITLGNTGTYDIVVENTDGGVGAFTATVTVDDPSVAIITDVEVQGSPGLLETDYASDNSSVTINAALADTANTGSVTIATIEVTGQGEGTANLGLDVAALGDENGNSYTVDSTSGATVTAVDLAPIGNFQNSPNDLNGDGLYEDTNGDGVFNIVDIQATFANINDPVIQNNPEKFNYNGDATFDIVDVQAQYYLLINGGA</sequence>
<evidence type="ECO:0000313" key="2">
    <source>
        <dbReference type="Proteomes" id="UP000199451"/>
    </source>
</evidence>
<evidence type="ECO:0000313" key="1">
    <source>
        <dbReference type="EMBL" id="SDM53166.1"/>
    </source>
</evidence>
<proteinExistence type="predicted"/>
<keyword evidence="2" id="KW-1185">Reference proteome</keyword>
<evidence type="ECO:0008006" key="3">
    <source>
        <dbReference type="Google" id="ProtNLM"/>
    </source>
</evidence>
<protein>
    <recommendedName>
        <fullName evidence="3">CARDB protein</fullName>
    </recommendedName>
</protein>
<dbReference type="EMBL" id="FNHL01000002">
    <property type="protein sequence ID" value="SDM53166.1"/>
    <property type="molecule type" value="Genomic_DNA"/>
</dbReference>
<name>A0A1G9TZR4_9EURY</name>
<dbReference type="Proteomes" id="UP000199451">
    <property type="component" value="Unassembled WGS sequence"/>
</dbReference>
<dbReference type="AlphaFoldDB" id="A0A1G9TZR4"/>
<dbReference type="InterPro" id="IPR013783">
    <property type="entry name" value="Ig-like_fold"/>
</dbReference>
<accession>A0A1G9TZR4</accession>
<organism evidence="1 2">
    <name type="scientific">Halogranum gelatinilyticum</name>
    <dbReference type="NCBI Taxonomy" id="660521"/>
    <lineage>
        <taxon>Archaea</taxon>
        <taxon>Methanobacteriati</taxon>
        <taxon>Methanobacteriota</taxon>
        <taxon>Stenosarchaea group</taxon>
        <taxon>Halobacteria</taxon>
        <taxon>Halobacteriales</taxon>
        <taxon>Haloferacaceae</taxon>
    </lineage>
</organism>
<reference evidence="2" key="1">
    <citation type="submission" date="2016-10" db="EMBL/GenBank/DDBJ databases">
        <authorList>
            <person name="Varghese N."/>
            <person name="Submissions S."/>
        </authorList>
    </citation>
    <scope>NUCLEOTIDE SEQUENCE [LARGE SCALE GENOMIC DNA]</scope>
    <source>
        <strain evidence="2">CGMCC 1.10119</strain>
    </source>
</reference>